<dbReference type="PANTHER" id="PTHR23405">
    <property type="entry name" value="MAINTENANCE OF KILLER 16 MAK16 PROTEIN-RELATED"/>
    <property type="match status" value="1"/>
</dbReference>
<comment type="caution">
    <text evidence="8">The sequence shown here is derived from an EMBL/GenBank/DDBJ whole genome shotgun (WGS) entry which is preliminary data.</text>
</comment>
<evidence type="ECO:0000313" key="9">
    <source>
        <dbReference type="Proteomes" id="UP001210925"/>
    </source>
</evidence>
<organism evidence="8 9">
    <name type="scientific">Boothiomyces macroporosus</name>
    <dbReference type="NCBI Taxonomy" id="261099"/>
    <lineage>
        <taxon>Eukaryota</taxon>
        <taxon>Fungi</taxon>
        <taxon>Fungi incertae sedis</taxon>
        <taxon>Chytridiomycota</taxon>
        <taxon>Chytridiomycota incertae sedis</taxon>
        <taxon>Chytridiomycetes</taxon>
        <taxon>Rhizophydiales</taxon>
        <taxon>Terramycetaceae</taxon>
        <taxon>Boothiomyces</taxon>
    </lineage>
</organism>
<dbReference type="EMBL" id="JADGKB010000005">
    <property type="protein sequence ID" value="KAJ3261605.1"/>
    <property type="molecule type" value="Genomic_DNA"/>
</dbReference>
<dbReference type="PIRSF" id="PIRSF003352">
    <property type="entry name" value="MAK16"/>
    <property type="match status" value="1"/>
</dbReference>
<keyword evidence="3 4" id="KW-0539">Nucleus</keyword>
<dbReference type="GO" id="GO:0000460">
    <property type="term" value="P:maturation of 5.8S rRNA"/>
    <property type="evidence" value="ECO:0007669"/>
    <property type="project" value="TreeGrafter"/>
</dbReference>
<evidence type="ECO:0000256" key="5">
    <source>
        <dbReference type="SAM" id="Coils"/>
    </source>
</evidence>
<dbReference type="GO" id="GO:0000470">
    <property type="term" value="P:maturation of LSU-rRNA"/>
    <property type="evidence" value="ECO:0007669"/>
    <property type="project" value="TreeGrafter"/>
</dbReference>
<accession>A0AAD5UR81</accession>
<evidence type="ECO:0000313" key="8">
    <source>
        <dbReference type="EMBL" id="KAJ3261605.1"/>
    </source>
</evidence>
<evidence type="ECO:0000256" key="1">
    <source>
        <dbReference type="ARBA" id="ARBA00004123"/>
    </source>
</evidence>
<keyword evidence="5" id="KW-0175">Coiled coil</keyword>
<dbReference type="Pfam" id="PF04874">
    <property type="entry name" value="Mak16"/>
    <property type="match status" value="1"/>
</dbReference>
<dbReference type="FunFam" id="3.30.390.110:FF:000001">
    <property type="entry name" value="Protein MAK16 homolog"/>
    <property type="match status" value="1"/>
</dbReference>
<dbReference type="GO" id="GO:0005730">
    <property type="term" value="C:nucleolus"/>
    <property type="evidence" value="ECO:0007669"/>
    <property type="project" value="UniProtKB-UniRule"/>
</dbReference>
<evidence type="ECO:0000256" key="6">
    <source>
        <dbReference type="SAM" id="MobiDB-lite"/>
    </source>
</evidence>
<dbReference type="AlphaFoldDB" id="A0AAD5UR81"/>
<comment type="subcellular location">
    <subcellularLocation>
        <location evidence="1">Nucleus</location>
    </subcellularLocation>
</comment>
<evidence type="ECO:0000259" key="7">
    <source>
        <dbReference type="Pfam" id="PF01778"/>
    </source>
</evidence>
<keyword evidence="9" id="KW-1185">Reference proteome</keyword>
<evidence type="ECO:0000256" key="3">
    <source>
        <dbReference type="ARBA" id="ARBA00023242"/>
    </source>
</evidence>
<dbReference type="Proteomes" id="UP001210925">
    <property type="component" value="Unassembled WGS sequence"/>
</dbReference>
<reference evidence="8" key="1">
    <citation type="submission" date="2020-05" db="EMBL/GenBank/DDBJ databases">
        <title>Phylogenomic resolution of chytrid fungi.</title>
        <authorList>
            <person name="Stajich J.E."/>
            <person name="Amses K."/>
            <person name="Simmons R."/>
            <person name="Seto K."/>
            <person name="Myers J."/>
            <person name="Bonds A."/>
            <person name="Quandt C.A."/>
            <person name="Barry K."/>
            <person name="Liu P."/>
            <person name="Grigoriev I."/>
            <person name="Longcore J.E."/>
            <person name="James T.Y."/>
        </authorList>
    </citation>
    <scope>NUCLEOTIDE SEQUENCE</scope>
    <source>
        <strain evidence="8">PLAUS21</strain>
    </source>
</reference>
<dbReference type="Gene3D" id="3.30.390.110">
    <property type="match status" value="1"/>
</dbReference>
<dbReference type="GO" id="GO:0030687">
    <property type="term" value="C:preribosome, large subunit precursor"/>
    <property type="evidence" value="ECO:0007669"/>
    <property type="project" value="TreeGrafter"/>
</dbReference>
<comment type="similarity">
    <text evidence="2 4">Belongs to the MAK16 family.</text>
</comment>
<gene>
    <name evidence="8" type="primary">MAK16</name>
    <name evidence="8" type="ORF">HK103_005443</name>
</gene>
<feature type="region of interest" description="Disordered" evidence="6">
    <location>
        <begin position="216"/>
        <end position="253"/>
    </location>
</feature>
<feature type="coiled-coil region" evidence="5">
    <location>
        <begin position="139"/>
        <end position="196"/>
    </location>
</feature>
<name>A0AAD5UR81_9FUNG</name>
<proteinExistence type="inferred from homology"/>
<sequence>MQLIWKTIAFNFCAFKVKTETQNFCRNEYNVTGLCSRMSCPLANSRYATVKEIEGQLYLFVKTIERAHTPKRMWEKIKLSKNYTQALKQIDDELIYWPEFMIHKNKQRLTKLTQMLIRTRRLELKTKPKLIGINKKVERREAKREMKAEKAAKLELTIEKELLERLRKGVYGDGIVNESTQAFEKALDEIEEMHEQDYDEEYEEEEDFDSLEREFVSDVSDEDVSDIEDQGEDFSESDDDDDEEEQPAKKKAKRKLSLILGGKYINVEYEHEQEPQQQIHNW</sequence>
<feature type="domain" description="Ribosomal eL28/Mak16" evidence="7">
    <location>
        <begin position="3"/>
        <end position="115"/>
    </location>
</feature>
<dbReference type="InterPro" id="IPR006958">
    <property type="entry name" value="Mak16"/>
</dbReference>
<dbReference type="InterPro" id="IPR029004">
    <property type="entry name" value="Ribosomal_eL28/Mak16"/>
</dbReference>
<evidence type="ECO:0000256" key="4">
    <source>
        <dbReference type="PIRNR" id="PIRNR003352"/>
    </source>
</evidence>
<dbReference type="Pfam" id="PF01778">
    <property type="entry name" value="Ribosomal_L28e"/>
    <property type="match status" value="1"/>
</dbReference>
<dbReference type="PANTHER" id="PTHR23405:SF4">
    <property type="entry name" value="PROTEIN MAK16 HOMOLOG"/>
    <property type="match status" value="1"/>
</dbReference>
<protein>
    <recommendedName>
        <fullName evidence="4">Protein MAK16</fullName>
    </recommendedName>
</protein>
<evidence type="ECO:0000256" key="2">
    <source>
        <dbReference type="ARBA" id="ARBA00005514"/>
    </source>
</evidence>
<feature type="compositionally biased region" description="Acidic residues" evidence="6">
    <location>
        <begin position="219"/>
        <end position="245"/>
    </location>
</feature>